<dbReference type="GeneID" id="19948061"/>
<organism evidence="2 3">
    <name type="scientific">Saprolegnia diclina (strain VS20)</name>
    <dbReference type="NCBI Taxonomy" id="1156394"/>
    <lineage>
        <taxon>Eukaryota</taxon>
        <taxon>Sar</taxon>
        <taxon>Stramenopiles</taxon>
        <taxon>Oomycota</taxon>
        <taxon>Saprolegniomycetes</taxon>
        <taxon>Saprolegniales</taxon>
        <taxon>Saprolegniaceae</taxon>
        <taxon>Saprolegnia</taxon>
    </lineage>
</organism>
<feature type="region of interest" description="Disordered" evidence="1">
    <location>
        <begin position="1"/>
        <end position="67"/>
    </location>
</feature>
<dbReference type="InParanoid" id="T0QMP8"/>
<dbReference type="RefSeq" id="XP_008611384.1">
    <property type="nucleotide sequence ID" value="XM_008613162.1"/>
</dbReference>
<evidence type="ECO:0000313" key="3">
    <source>
        <dbReference type="Proteomes" id="UP000030762"/>
    </source>
</evidence>
<dbReference type="OrthoDB" id="164705at2759"/>
<accession>T0QMP8</accession>
<keyword evidence="3" id="KW-1185">Reference proteome</keyword>
<proteinExistence type="predicted"/>
<feature type="compositionally biased region" description="Basic residues" evidence="1">
    <location>
        <begin position="20"/>
        <end position="30"/>
    </location>
</feature>
<protein>
    <submittedName>
        <fullName evidence="2">Uncharacterized protein</fullName>
    </submittedName>
</protein>
<gene>
    <name evidence="2" type="ORF">SDRG_07334</name>
</gene>
<dbReference type="eggNOG" id="ENOG502SGFG">
    <property type="taxonomic scope" value="Eukaryota"/>
</dbReference>
<name>T0QMP8_SAPDV</name>
<dbReference type="EMBL" id="JH767152">
    <property type="protein sequence ID" value="EQC35100.1"/>
    <property type="molecule type" value="Genomic_DNA"/>
</dbReference>
<evidence type="ECO:0000313" key="2">
    <source>
        <dbReference type="EMBL" id="EQC35100.1"/>
    </source>
</evidence>
<dbReference type="Proteomes" id="UP000030762">
    <property type="component" value="Unassembled WGS sequence"/>
</dbReference>
<evidence type="ECO:0000256" key="1">
    <source>
        <dbReference type="SAM" id="MobiDB-lite"/>
    </source>
</evidence>
<sequence length="230" mass="25732">MTCSFGTSRTMERQAASSWRRSHTPPHSSRRQAAAIDRERHLGAAQRTSPGSATRKRDRAPPEQVWRAYEPDMDPFRRQPLSADASSATIDASTQTEVIADDLGQYGPVHLMSMATIDEVMARLSERKTDLQRQCEEAVPAPEDSEPATTGDEHILLPDDTPVQAPPRSRSYEALVQMEAILEARHRQLMEHGTLDAYARAPAKTRLAMADIQDEIARMHMQLHPRSNAQ</sequence>
<reference evidence="2 3" key="1">
    <citation type="submission" date="2012-04" db="EMBL/GenBank/DDBJ databases">
        <title>The Genome Sequence of Saprolegnia declina VS20.</title>
        <authorList>
            <consortium name="The Broad Institute Genome Sequencing Platform"/>
            <person name="Russ C."/>
            <person name="Nusbaum C."/>
            <person name="Tyler B."/>
            <person name="van West P."/>
            <person name="Dieguez-Uribeondo J."/>
            <person name="de Bruijn I."/>
            <person name="Tripathy S."/>
            <person name="Jiang R."/>
            <person name="Young S.K."/>
            <person name="Zeng Q."/>
            <person name="Gargeya S."/>
            <person name="Fitzgerald M."/>
            <person name="Haas B."/>
            <person name="Abouelleil A."/>
            <person name="Alvarado L."/>
            <person name="Arachchi H.M."/>
            <person name="Berlin A."/>
            <person name="Chapman S.B."/>
            <person name="Goldberg J."/>
            <person name="Griggs A."/>
            <person name="Gujja S."/>
            <person name="Hansen M."/>
            <person name="Howarth C."/>
            <person name="Imamovic A."/>
            <person name="Larimer J."/>
            <person name="McCowen C."/>
            <person name="Montmayeur A."/>
            <person name="Murphy C."/>
            <person name="Neiman D."/>
            <person name="Pearson M."/>
            <person name="Priest M."/>
            <person name="Roberts A."/>
            <person name="Saif S."/>
            <person name="Shea T."/>
            <person name="Sisk P."/>
            <person name="Sykes S."/>
            <person name="Wortman J."/>
            <person name="Nusbaum C."/>
            <person name="Birren B."/>
        </authorList>
    </citation>
    <scope>NUCLEOTIDE SEQUENCE [LARGE SCALE GENOMIC DNA]</scope>
    <source>
        <strain evidence="2 3">VS20</strain>
    </source>
</reference>
<dbReference type="VEuPathDB" id="FungiDB:SDRG_07334"/>
<dbReference type="AlphaFoldDB" id="T0QMP8"/>
<feature type="region of interest" description="Disordered" evidence="1">
    <location>
        <begin position="138"/>
        <end position="167"/>
    </location>
</feature>